<feature type="domain" description="Ig-like" evidence="9">
    <location>
        <begin position="261"/>
        <end position="359"/>
    </location>
</feature>
<feature type="chain" id="PRO_5035433927" description="Ig-like domain-containing protein" evidence="8">
    <location>
        <begin position="24"/>
        <end position="759"/>
    </location>
</feature>
<feature type="compositionally biased region" description="Polar residues" evidence="6">
    <location>
        <begin position="481"/>
        <end position="493"/>
    </location>
</feature>
<dbReference type="InterPro" id="IPR001611">
    <property type="entry name" value="Leu-rich_rpt"/>
</dbReference>
<evidence type="ECO:0000256" key="1">
    <source>
        <dbReference type="ARBA" id="ARBA00022614"/>
    </source>
</evidence>
<dbReference type="InterPro" id="IPR003598">
    <property type="entry name" value="Ig_sub2"/>
</dbReference>
<dbReference type="SUPFAM" id="SSF48726">
    <property type="entry name" value="Immunoglobulin"/>
    <property type="match status" value="1"/>
</dbReference>
<dbReference type="InterPro" id="IPR003591">
    <property type="entry name" value="Leu-rich_rpt_typical-subtyp"/>
</dbReference>
<evidence type="ECO:0000256" key="7">
    <source>
        <dbReference type="SAM" id="Phobius"/>
    </source>
</evidence>
<keyword evidence="3" id="KW-0677">Repeat</keyword>
<dbReference type="EMBL" id="VTPC01004250">
    <property type="protein sequence ID" value="KAF2897358.1"/>
    <property type="molecule type" value="Genomic_DNA"/>
</dbReference>
<feature type="transmembrane region" description="Helical" evidence="7">
    <location>
        <begin position="377"/>
        <end position="401"/>
    </location>
</feature>
<keyword evidence="1" id="KW-0433">Leucine-rich repeat</keyword>
<feature type="signal peptide" evidence="8">
    <location>
        <begin position="1"/>
        <end position="23"/>
    </location>
</feature>
<keyword evidence="7" id="KW-1133">Transmembrane helix</keyword>
<feature type="region of interest" description="Disordered" evidence="6">
    <location>
        <begin position="481"/>
        <end position="525"/>
    </location>
</feature>
<keyword evidence="4" id="KW-1015">Disulfide bond</keyword>
<keyword evidence="2 8" id="KW-0732">Signal</keyword>
<accession>A0A8K0GGN5</accession>
<dbReference type="Gene3D" id="1.20.5.900">
    <property type="entry name" value="transmembrane domain of human cd4"/>
    <property type="match status" value="1"/>
</dbReference>
<evidence type="ECO:0000256" key="3">
    <source>
        <dbReference type="ARBA" id="ARBA00022737"/>
    </source>
</evidence>
<dbReference type="InterPro" id="IPR000483">
    <property type="entry name" value="Cys-rich_flank_reg_C"/>
</dbReference>
<dbReference type="PANTHER" id="PTHR24366">
    <property type="entry name" value="IG(IMMUNOGLOBULIN) AND LRR(LEUCINE RICH REPEAT) DOMAINS"/>
    <property type="match status" value="1"/>
</dbReference>
<evidence type="ECO:0000256" key="4">
    <source>
        <dbReference type="ARBA" id="ARBA00023157"/>
    </source>
</evidence>
<dbReference type="InterPro" id="IPR013098">
    <property type="entry name" value="Ig_I-set"/>
</dbReference>
<reference evidence="10" key="1">
    <citation type="submission" date="2019-08" db="EMBL/GenBank/DDBJ databases">
        <title>The genome of the North American firefly Photinus pyralis.</title>
        <authorList>
            <consortium name="Photinus pyralis genome working group"/>
            <person name="Fallon T.R."/>
            <person name="Sander Lower S.E."/>
            <person name="Weng J.-K."/>
        </authorList>
    </citation>
    <scope>NUCLEOTIDE SEQUENCE</scope>
    <source>
        <strain evidence="10">TRF0915ILg1</strain>
        <tissue evidence="10">Whole body</tissue>
    </source>
</reference>
<dbReference type="SMART" id="SM00082">
    <property type="entry name" value="LRRCT"/>
    <property type="match status" value="1"/>
</dbReference>
<dbReference type="PROSITE" id="PS50835">
    <property type="entry name" value="IG_LIKE"/>
    <property type="match status" value="1"/>
</dbReference>
<dbReference type="CDD" id="cd00096">
    <property type="entry name" value="Ig"/>
    <property type="match status" value="1"/>
</dbReference>
<dbReference type="SMART" id="SM00408">
    <property type="entry name" value="IGc2"/>
    <property type="match status" value="1"/>
</dbReference>
<evidence type="ECO:0000259" key="9">
    <source>
        <dbReference type="PROSITE" id="PS50835"/>
    </source>
</evidence>
<dbReference type="SMART" id="SM00409">
    <property type="entry name" value="IG"/>
    <property type="match status" value="1"/>
</dbReference>
<feature type="region of interest" description="Disordered" evidence="6">
    <location>
        <begin position="711"/>
        <end position="759"/>
    </location>
</feature>
<dbReference type="Pfam" id="PF13855">
    <property type="entry name" value="LRR_8"/>
    <property type="match status" value="2"/>
</dbReference>
<dbReference type="SMART" id="SM00369">
    <property type="entry name" value="LRR_TYP"/>
    <property type="match status" value="5"/>
</dbReference>
<dbReference type="InterPro" id="IPR036179">
    <property type="entry name" value="Ig-like_dom_sf"/>
</dbReference>
<dbReference type="InterPro" id="IPR007110">
    <property type="entry name" value="Ig-like_dom"/>
</dbReference>
<dbReference type="PANTHER" id="PTHR24366:SF151">
    <property type="entry name" value="KEKKON 2"/>
    <property type="match status" value="1"/>
</dbReference>
<dbReference type="Gene3D" id="3.80.10.10">
    <property type="entry name" value="Ribonuclease Inhibitor"/>
    <property type="match status" value="2"/>
</dbReference>
<evidence type="ECO:0000256" key="5">
    <source>
        <dbReference type="ARBA" id="ARBA00023180"/>
    </source>
</evidence>
<dbReference type="Proteomes" id="UP000801492">
    <property type="component" value="Unassembled WGS sequence"/>
</dbReference>
<dbReference type="FunFam" id="3.80.10.10:FF:000082">
    <property type="entry name" value="Leucine-rich repeat-containing 24"/>
    <property type="match status" value="1"/>
</dbReference>
<comment type="caution">
    <text evidence="10">The sequence shown here is derived from an EMBL/GenBank/DDBJ whole genome shotgun (WGS) entry which is preliminary data.</text>
</comment>
<dbReference type="InterPro" id="IPR013783">
    <property type="entry name" value="Ig-like_fold"/>
</dbReference>
<dbReference type="AlphaFoldDB" id="A0A8K0GGN5"/>
<keyword evidence="5" id="KW-0325">Glycoprotein</keyword>
<keyword evidence="7" id="KW-0472">Membrane</keyword>
<dbReference type="InterPro" id="IPR003599">
    <property type="entry name" value="Ig_sub"/>
</dbReference>
<evidence type="ECO:0000256" key="8">
    <source>
        <dbReference type="SAM" id="SignalP"/>
    </source>
</evidence>
<dbReference type="GO" id="GO:0071944">
    <property type="term" value="C:cell periphery"/>
    <property type="evidence" value="ECO:0007669"/>
    <property type="project" value="UniProtKB-ARBA"/>
</dbReference>
<name>A0A8K0GGN5_IGNLU</name>
<dbReference type="Gene3D" id="2.60.40.10">
    <property type="entry name" value="Immunoglobulins"/>
    <property type="match status" value="1"/>
</dbReference>
<dbReference type="OrthoDB" id="643377at2759"/>
<feature type="compositionally biased region" description="Basic and acidic residues" evidence="6">
    <location>
        <begin position="713"/>
        <end position="722"/>
    </location>
</feature>
<keyword evidence="11" id="KW-1185">Reference proteome</keyword>
<keyword evidence="7" id="KW-0812">Transmembrane</keyword>
<sequence>MTTCLKTVYVFLVLVMLLRTSRACPRVCVCKWKNGKQTVECNNKDLLAIPEGMDPGTQVLEFWDNNLQVLTKEKFLKMDLINLQRIYLSRCKIASIDDRTFKGLTNLVELDLSGNLLVSVPSETFVDCPSLMKLTLSSNPIRTLRKGAFNHLSYLNTLEFSDCEISHVEEGAFQGLHSLEWLHLDGNKLTTLRGNRILPQSLRGVELQNNPWECDCHIVDLHVWLLDFNLPHPMAPTCKGPPRLTGRSIRSIPTPELACLPDVSPTTFYLEISEGKNVSLLCHVHASPEARVSWWFQGRVLQNDSLVAPGVHLTYYIEEGTEEKRSELFIYNTNTDDNGTFICSAENAAGTSQSNFTIRIIVKEEPIVIIVSFPFEYLLAVVVGAVVLLFFVLIMVIVSIVKCRRNRRRQQKREKTKEVALQYQQNTAKCSVLRETVEQFADPLKENSSDADRQQEVMYSPHPNDELLRAMSPIAAANHVRSPTSLRRYQLEQNPDLINDTESGGRRREGDGEDERGNNYTESVESAQLNPAIPQSFVQIPCIRGSREFYTDVHLNPNCLMDAEGYPVDYGLPKMHGRPIQHNDNFYRTLPYTRGNKRQSAANPLSRFSREAEFLSRSVQPAAYEHYCPGVRYTADGYPARAGEAPVGFIPSPPEGYKTEGAAPSSLPCCNASGVQWPHCVPANLHSINSDPDYNKTKLTGVSKRCVGAQTDNGEREAEQSEHLTSNKTDSALDTRNDPLNEVLTESPDEGYEGEPSLV</sequence>
<dbReference type="InterPro" id="IPR032675">
    <property type="entry name" value="LRR_dom_sf"/>
</dbReference>
<protein>
    <recommendedName>
        <fullName evidence="9">Ig-like domain-containing protein</fullName>
    </recommendedName>
</protein>
<gene>
    <name evidence="10" type="ORF">ILUMI_08817</name>
</gene>
<dbReference type="SUPFAM" id="SSF52058">
    <property type="entry name" value="L domain-like"/>
    <property type="match status" value="1"/>
</dbReference>
<evidence type="ECO:0000256" key="6">
    <source>
        <dbReference type="SAM" id="MobiDB-lite"/>
    </source>
</evidence>
<dbReference type="PROSITE" id="PS51450">
    <property type="entry name" value="LRR"/>
    <property type="match status" value="2"/>
</dbReference>
<dbReference type="Pfam" id="PF07679">
    <property type="entry name" value="I-set"/>
    <property type="match status" value="1"/>
</dbReference>
<evidence type="ECO:0000256" key="2">
    <source>
        <dbReference type="ARBA" id="ARBA00022729"/>
    </source>
</evidence>
<evidence type="ECO:0000313" key="10">
    <source>
        <dbReference type="EMBL" id="KAF2897358.1"/>
    </source>
</evidence>
<evidence type="ECO:0000313" key="11">
    <source>
        <dbReference type="Proteomes" id="UP000801492"/>
    </source>
</evidence>
<organism evidence="10 11">
    <name type="scientific">Ignelater luminosus</name>
    <name type="common">Cucubano</name>
    <name type="synonym">Pyrophorus luminosus</name>
    <dbReference type="NCBI Taxonomy" id="2038154"/>
    <lineage>
        <taxon>Eukaryota</taxon>
        <taxon>Metazoa</taxon>
        <taxon>Ecdysozoa</taxon>
        <taxon>Arthropoda</taxon>
        <taxon>Hexapoda</taxon>
        <taxon>Insecta</taxon>
        <taxon>Pterygota</taxon>
        <taxon>Neoptera</taxon>
        <taxon>Endopterygota</taxon>
        <taxon>Coleoptera</taxon>
        <taxon>Polyphaga</taxon>
        <taxon>Elateriformia</taxon>
        <taxon>Elateroidea</taxon>
        <taxon>Elateridae</taxon>
        <taxon>Agrypninae</taxon>
        <taxon>Pyrophorini</taxon>
        <taxon>Ignelater</taxon>
    </lineage>
</organism>
<proteinExistence type="predicted"/>